<name>A0A9P8T0H0_9ASCO</name>
<keyword evidence="4" id="KW-0560">Oxidoreductase</keyword>
<evidence type="ECO:0000259" key="7">
    <source>
        <dbReference type="Pfam" id="PF01494"/>
    </source>
</evidence>
<dbReference type="EMBL" id="JAEUBD010001468">
    <property type="protein sequence ID" value="KAH3661159.1"/>
    <property type="molecule type" value="Genomic_DNA"/>
</dbReference>
<evidence type="ECO:0000256" key="2">
    <source>
        <dbReference type="ARBA" id="ARBA00022630"/>
    </source>
</evidence>
<reference evidence="8" key="2">
    <citation type="submission" date="2021-01" db="EMBL/GenBank/DDBJ databases">
        <authorList>
            <person name="Schikora-Tamarit M.A."/>
        </authorList>
    </citation>
    <scope>NUCLEOTIDE SEQUENCE</scope>
    <source>
        <strain evidence="8">NCAIM Y.01608</strain>
    </source>
</reference>
<evidence type="ECO:0000256" key="3">
    <source>
        <dbReference type="ARBA" id="ARBA00022827"/>
    </source>
</evidence>
<keyword evidence="3" id="KW-0274">FAD</keyword>
<organism evidence="8 9">
    <name type="scientific">Ogataea polymorpha</name>
    <dbReference type="NCBI Taxonomy" id="460523"/>
    <lineage>
        <taxon>Eukaryota</taxon>
        <taxon>Fungi</taxon>
        <taxon>Dikarya</taxon>
        <taxon>Ascomycota</taxon>
        <taxon>Saccharomycotina</taxon>
        <taxon>Pichiomycetes</taxon>
        <taxon>Pichiales</taxon>
        <taxon>Pichiaceae</taxon>
        <taxon>Ogataea</taxon>
    </lineage>
</organism>
<dbReference type="SUPFAM" id="SSF51905">
    <property type="entry name" value="FAD/NAD(P)-binding domain"/>
    <property type="match status" value="1"/>
</dbReference>
<accession>A0A9P8T0H0</accession>
<sequence length="428" mass="47917">MIPKSNISLRFVVVGGGIGGLSVAIGLILAGHEVIVLEKAQQLSEVGAGIQIPPNSTRILEILGCKAHILEKALVPKAYHFFNYRGDNLISIELDPYCARKYGCKSLHVHRGDYHKCLVQRARELGITIFVNSGIVEIDLVHNIAITHDGQKYHGDVIIGADGLNSSVRSSIFGKEILATNSGDQAYRSLISIPEMAKHPELDFIHKLPCVNFFWGPQGHVVTYPLKGGNSCNVVVMGPDNLPPDSRVAAADKHEVLQFLKSWDSRLQLLLSLATSTFKWRLQYIEELDFWSHPTQNVTLLGDACHATLPYLAQGAAQAIEDAAALAYLFGKIKHKSEIHFLLEMYEYIRKPRTTRIVNSSKDCQQIYHLQDGEKQKLRDLECALDPPQEGCPARWADPEFQEYLFGYNIFEECEKQWLMATTLKEKL</sequence>
<dbReference type="AlphaFoldDB" id="A0A9P8T0H0"/>
<dbReference type="PRINTS" id="PR00420">
    <property type="entry name" value="RNGMNOXGNASE"/>
</dbReference>
<comment type="similarity">
    <text evidence="1">Belongs to the paxM FAD-dependent monooxygenase family.</text>
</comment>
<evidence type="ECO:0000256" key="4">
    <source>
        <dbReference type="ARBA" id="ARBA00023002"/>
    </source>
</evidence>
<dbReference type="PANTHER" id="PTHR13789:SF147">
    <property type="entry name" value="PUTATIVE (AFU_ORTHOLOGUE AFUA_2G01950)-RELATED"/>
    <property type="match status" value="1"/>
</dbReference>
<gene>
    <name evidence="8" type="ORF">OGATHE_005492</name>
</gene>
<keyword evidence="9" id="KW-1185">Reference proteome</keyword>
<reference evidence="8" key="1">
    <citation type="journal article" date="2021" name="Open Biol.">
        <title>Shared evolutionary footprints suggest mitochondrial oxidative damage underlies multiple complex I losses in fungi.</title>
        <authorList>
            <person name="Schikora-Tamarit M.A."/>
            <person name="Marcet-Houben M."/>
            <person name="Nosek J."/>
            <person name="Gabaldon T."/>
        </authorList>
    </citation>
    <scope>NUCLEOTIDE SEQUENCE</scope>
    <source>
        <strain evidence="8">NCAIM Y.01608</strain>
    </source>
</reference>
<dbReference type="GO" id="GO:0004497">
    <property type="term" value="F:monooxygenase activity"/>
    <property type="evidence" value="ECO:0007669"/>
    <property type="project" value="UniProtKB-KW"/>
</dbReference>
<dbReference type="SUPFAM" id="SSF54373">
    <property type="entry name" value="FAD-linked reductases, C-terminal domain"/>
    <property type="match status" value="1"/>
</dbReference>
<dbReference type="GO" id="GO:0071949">
    <property type="term" value="F:FAD binding"/>
    <property type="evidence" value="ECO:0007669"/>
    <property type="project" value="InterPro"/>
</dbReference>
<keyword evidence="6" id="KW-1133">Transmembrane helix</keyword>
<dbReference type="InterPro" id="IPR002938">
    <property type="entry name" value="FAD-bd"/>
</dbReference>
<feature type="transmembrane region" description="Helical" evidence="6">
    <location>
        <begin position="7"/>
        <end position="30"/>
    </location>
</feature>
<evidence type="ECO:0000256" key="1">
    <source>
        <dbReference type="ARBA" id="ARBA00007992"/>
    </source>
</evidence>
<dbReference type="Pfam" id="PF01494">
    <property type="entry name" value="FAD_binding_3"/>
    <property type="match status" value="1"/>
</dbReference>
<dbReference type="InterPro" id="IPR050493">
    <property type="entry name" value="FAD-dep_Monooxygenase_BioMet"/>
</dbReference>
<dbReference type="Proteomes" id="UP000788993">
    <property type="component" value="Unassembled WGS sequence"/>
</dbReference>
<keyword evidence="6" id="KW-0472">Membrane</keyword>
<evidence type="ECO:0000256" key="5">
    <source>
        <dbReference type="ARBA" id="ARBA00023033"/>
    </source>
</evidence>
<evidence type="ECO:0000313" key="9">
    <source>
        <dbReference type="Proteomes" id="UP000788993"/>
    </source>
</evidence>
<comment type="caution">
    <text evidence="8">The sequence shown here is derived from an EMBL/GenBank/DDBJ whole genome shotgun (WGS) entry which is preliminary data.</text>
</comment>
<proteinExistence type="inferred from homology"/>
<evidence type="ECO:0000256" key="6">
    <source>
        <dbReference type="SAM" id="Phobius"/>
    </source>
</evidence>
<keyword evidence="6" id="KW-0812">Transmembrane</keyword>
<protein>
    <recommendedName>
        <fullName evidence="7">FAD-binding domain-containing protein</fullName>
    </recommendedName>
</protein>
<keyword evidence="2" id="KW-0285">Flavoprotein</keyword>
<dbReference type="PANTHER" id="PTHR13789">
    <property type="entry name" value="MONOOXYGENASE"/>
    <property type="match status" value="1"/>
</dbReference>
<feature type="domain" description="FAD-binding" evidence="7">
    <location>
        <begin position="12"/>
        <end position="360"/>
    </location>
</feature>
<dbReference type="Gene3D" id="3.50.50.60">
    <property type="entry name" value="FAD/NAD(P)-binding domain"/>
    <property type="match status" value="1"/>
</dbReference>
<dbReference type="InterPro" id="IPR036188">
    <property type="entry name" value="FAD/NAD-bd_sf"/>
</dbReference>
<keyword evidence="5" id="KW-0503">Monooxygenase</keyword>
<evidence type="ECO:0000313" key="8">
    <source>
        <dbReference type="EMBL" id="KAH3661159.1"/>
    </source>
</evidence>